<evidence type="ECO:0000313" key="3">
    <source>
        <dbReference type="Proteomes" id="UP000182517"/>
    </source>
</evidence>
<gene>
    <name evidence="2" type="ORF">A7E78_05360</name>
</gene>
<sequence>MNKFVIILTLLASVLVPSYQELHAETQSDLLPPAGPTSTVEERRIRSSIQKEVARLRQKEKKLEMKEMELKTLSREVDKKLAEMEKARIALTELLQEKRRLENEKAQALSKIYEKMDPAKAAQLLISLEKNLAVTIIEGMNSKKAGKVLNNVEPKIAASLSKSYASLEE</sequence>
<keyword evidence="1" id="KW-0175">Coiled coil</keyword>
<dbReference type="InterPro" id="IPR038076">
    <property type="entry name" value="MgtE_N_sf"/>
</dbReference>
<keyword evidence="3" id="KW-1185">Reference proteome</keyword>
<protein>
    <recommendedName>
        <fullName evidence="4">Magnesium transporter MgtE intracellular domain-containing protein</fullName>
    </recommendedName>
</protein>
<name>A0A1L3GN51_9BACT</name>
<evidence type="ECO:0008006" key="4">
    <source>
        <dbReference type="Google" id="ProtNLM"/>
    </source>
</evidence>
<proteinExistence type="predicted"/>
<feature type="coiled-coil region" evidence="1">
    <location>
        <begin position="46"/>
        <end position="111"/>
    </location>
</feature>
<dbReference type="SUPFAM" id="SSF158791">
    <property type="entry name" value="MgtE N-terminal domain-like"/>
    <property type="match status" value="1"/>
</dbReference>
<dbReference type="STRING" id="1842532.A7E78_05360"/>
<dbReference type="AlphaFoldDB" id="A0A1L3GN51"/>
<dbReference type="EMBL" id="CP015519">
    <property type="protein sequence ID" value="APG27320.1"/>
    <property type="molecule type" value="Genomic_DNA"/>
</dbReference>
<dbReference type="KEGG" id="pef:A7E78_05360"/>
<accession>A0A1L3GN51</accession>
<evidence type="ECO:0000256" key="1">
    <source>
        <dbReference type="SAM" id="Coils"/>
    </source>
</evidence>
<organism evidence="2 3">
    <name type="scientific">Syntrophotalea acetylenivorans</name>
    <dbReference type="NCBI Taxonomy" id="1842532"/>
    <lineage>
        <taxon>Bacteria</taxon>
        <taxon>Pseudomonadati</taxon>
        <taxon>Thermodesulfobacteriota</taxon>
        <taxon>Desulfuromonadia</taxon>
        <taxon>Desulfuromonadales</taxon>
        <taxon>Syntrophotaleaceae</taxon>
        <taxon>Syntrophotalea</taxon>
    </lineage>
</organism>
<dbReference type="RefSeq" id="WP_072283285.1">
    <property type="nucleotide sequence ID" value="NZ_CP015519.1"/>
</dbReference>
<dbReference type="Gene3D" id="1.25.60.10">
    <property type="entry name" value="MgtE N-terminal domain-like"/>
    <property type="match status" value="1"/>
</dbReference>
<reference evidence="2 3" key="1">
    <citation type="journal article" date="2017" name="Genome Announc.">
        <title>Complete Genome Sequences of Two Acetylene-Fermenting Pelobacter acetylenicus Strains.</title>
        <authorList>
            <person name="Sutton J.M."/>
            <person name="Baesman S.M."/>
            <person name="Fierst J.L."/>
            <person name="Poret-Peterson A.T."/>
            <person name="Oremland R.S."/>
            <person name="Dunlap D.S."/>
            <person name="Akob D.M."/>
        </authorList>
    </citation>
    <scope>NUCLEOTIDE SEQUENCE [LARGE SCALE GENOMIC DNA]</scope>
    <source>
        <strain evidence="2 3">SFB93</strain>
    </source>
</reference>
<dbReference type="OrthoDB" id="5405847at2"/>
<evidence type="ECO:0000313" key="2">
    <source>
        <dbReference type="EMBL" id="APG27320.1"/>
    </source>
</evidence>
<dbReference type="Proteomes" id="UP000182517">
    <property type="component" value="Chromosome"/>
</dbReference>